<protein>
    <submittedName>
        <fullName evidence="6">NAD(P)/FAD-dependent oxidoreductase</fullName>
    </submittedName>
</protein>
<dbReference type="EMBL" id="JAYGHT010000011">
    <property type="protein sequence ID" value="MEA5518546.1"/>
    <property type="molecule type" value="Genomic_DNA"/>
</dbReference>
<dbReference type="NCBIfam" id="TIGR00275">
    <property type="entry name" value="aminoacetone oxidase family FAD-binding enzyme"/>
    <property type="match status" value="1"/>
</dbReference>
<evidence type="ECO:0000256" key="3">
    <source>
        <dbReference type="ARBA" id="ARBA00022827"/>
    </source>
</evidence>
<proteinExistence type="predicted"/>
<dbReference type="SUPFAM" id="SSF160996">
    <property type="entry name" value="HI0933 insert domain-like"/>
    <property type="match status" value="1"/>
</dbReference>
<keyword evidence="7" id="KW-1185">Reference proteome</keyword>
<dbReference type="Pfam" id="PF03486">
    <property type="entry name" value="HI0933_like"/>
    <property type="match status" value="2"/>
</dbReference>
<evidence type="ECO:0000313" key="6">
    <source>
        <dbReference type="EMBL" id="MEA5518546.1"/>
    </source>
</evidence>
<dbReference type="PROSITE" id="PS51257">
    <property type="entry name" value="PROKAR_LIPOPROTEIN"/>
    <property type="match status" value="1"/>
</dbReference>
<dbReference type="InterPro" id="IPR023166">
    <property type="entry name" value="BaiN-like_dom_sf"/>
</dbReference>
<dbReference type="Gene3D" id="3.50.50.60">
    <property type="entry name" value="FAD/NAD(P)-binding domain"/>
    <property type="match status" value="1"/>
</dbReference>
<dbReference type="Gene3D" id="1.10.8.260">
    <property type="entry name" value="HI0933 insert domain-like"/>
    <property type="match status" value="1"/>
</dbReference>
<dbReference type="RefSeq" id="WP_323275958.1">
    <property type="nucleotide sequence ID" value="NZ_JAYGHT010000011.1"/>
</dbReference>
<evidence type="ECO:0000259" key="4">
    <source>
        <dbReference type="Pfam" id="PF03486"/>
    </source>
</evidence>
<keyword evidence="2" id="KW-0285">Flavoprotein</keyword>
<name>A0ABU5TUG7_9CYAN</name>
<sequence length="435" mass="47930">MKVVVIGGGAAGFFGAIACANTHPHTKVILLEAGQQPLAKVRISGGGRCNVTHACFEPAQFVQNYPRGAKALRGAFSRFQAKDTVEWFTQKGVELKTEEDGRMFPITDDSETIVNCLIQSAKQAGIQIKTQARVTEIQVNQKNHDLSINPVSEGNFKTLIPHHQQETGFLNRENDFKIILNSGEILTADRLLLATGSNPSGYRWAQQLGHQIIPPVPSLFTFNITDERLKDLAGVSVNSAKIKLPEAKLEQTGPLLITHWGLSGPAVLKLSAWGARFLQDCRYQTSLIVNWLPLSNPEALREELLAVKSQLSQRVVSSSCPVLIPRRLWKQLTLAVGIDEQKRWGEVSNKVINQLIQELTQGKFQINGKGVFKEEFVTCGGVSLKEVDFKTMESRCCPNLYFAGEILDIDGVTGGFNFQSAWTTGWLAGQAMGKF</sequence>
<dbReference type="Proteomes" id="UP001301728">
    <property type="component" value="Unassembled WGS sequence"/>
</dbReference>
<evidence type="ECO:0000313" key="7">
    <source>
        <dbReference type="Proteomes" id="UP001301728"/>
    </source>
</evidence>
<evidence type="ECO:0000256" key="2">
    <source>
        <dbReference type="ARBA" id="ARBA00022630"/>
    </source>
</evidence>
<reference evidence="6 7" key="1">
    <citation type="submission" date="2023-12" db="EMBL/GenBank/DDBJ databases">
        <title>Baltic Sea Cyanobacteria.</title>
        <authorList>
            <person name="Delbaje E."/>
            <person name="Fewer D.P."/>
            <person name="Shishido T.K."/>
        </authorList>
    </citation>
    <scope>NUCLEOTIDE SEQUENCE [LARGE SCALE GENOMIC DNA]</scope>
    <source>
        <strain evidence="6 7">CCNP 1315</strain>
    </source>
</reference>
<feature type="domain" description="RsdA/BaiN/AoA(So)-like insert" evidence="5">
    <location>
        <begin position="216"/>
        <end position="377"/>
    </location>
</feature>
<dbReference type="InterPro" id="IPR036188">
    <property type="entry name" value="FAD/NAD-bd_sf"/>
</dbReference>
<dbReference type="InterPro" id="IPR055178">
    <property type="entry name" value="RsdA/BaiN/AoA(So)-like_dom"/>
</dbReference>
<organism evidence="6 7">
    <name type="scientific">Limnoraphis robusta CCNP1315</name>
    <dbReference type="NCBI Taxonomy" id="3110306"/>
    <lineage>
        <taxon>Bacteria</taxon>
        <taxon>Bacillati</taxon>
        <taxon>Cyanobacteriota</taxon>
        <taxon>Cyanophyceae</taxon>
        <taxon>Oscillatoriophycideae</taxon>
        <taxon>Oscillatoriales</taxon>
        <taxon>Sirenicapillariaceae</taxon>
        <taxon>Limnoraphis</taxon>
    </lineage>
</organism>
<dbReference type="InterPro" id="IPR004792">
    <property type="entry name" value="BaiN-like"/>
</dbReference>
<dbReference type="Gene3D" id="2.40.30.10">
    <property type="entry name" value="Translation factors"/>
    <property type="match status" value="1"/>
</dbReference>
<keyword evidence="3" id="KW-0274">FAD</keyword>
<feature type="domain" description="RsdA/BaiN/AoA(So)-like Rossmann fold-like" evidence="4">
    <location>
        <begin position="171"/>
        <end position="430"/>
    </location>
</feature>
<dbReference type="Pfam" id="PF22780">
    <property type="entry name" value="HI0933_like_1st"/>
    <property type="match status" value="1"/>
</dbReference>
<comment type="cofactor">
    <cofactor evidence="1">
        <name>FAD</name>
        <dbReference type="ChEBI" id="CHEBI:57692"/>
    </cofactor>
</comment>
<gene>
    <name evidence="6" type="ORF">VB854_06245</name>
</gene>
<evidence type="ECO:0000256" key="1">
    <source>
        <dbReference type="ARBA" id="ARBA00001974"/>
    </source>
</evidence>
<evidence type="ECO:0000259" key="5">
    <source>
        <dbReference type="Pfam" id="PF22780"/>
    </source>
</evidence>
<feature type="domain" description="RsdA/BaiN/AoA(So)-like Rossmann fold-like" evidence="4">
    <location>
        <begin position="2"/>
        <end position="148"/>
    </location>
</feature>
<dbReference type="PANTHER" id="PTHR42887:SF2">
    <property type="entry name" value="OS12G0638800 PROTEIN"/>
    <property type="match status" value="1"/>
</dbReference>
<comment type="caution">
    <text evidence="6">The sequence shown here is derived from an EMBL/GenBank/DDBJ whole genome shotgun (WGS) entry which is preliminary data.</text>
</comment>
<dbReference type="PANTHER" id="PTHR42887">
    <property type="entry name" value="OS12G0638800 PROTEIN"/>
    <property type="match status" value="1"/>
</dbReference>
<accession>A0ABU5TUG7</accession>
<dbReference type="InterPro" id="IPR057661">
    <property type="entry name" value="RsdA/BaiN/AoA(So)_Rossmann"/>
</dbReference>
<dbReference type="SUPFAM" id="SSF51905">
    <property type="entry name" value="FAD/NAD(P)-binding domain"/>
    <property type="match status" value="1"/>
</dbReference>